<feature type="region of interest" description="Disordered" evidence="1">
    <location>
        <begin position="89"/>
        <end position="151"/>
    </location>
</feature>
<evidence type="ECO:0000313" key="2">
    <source>
        <dbReference type="EMBL" id="TEU32945.1"/>
    </source>
</evidence>
<sequence length="151" mass="16700">MAFFHIVSNSGVDMGWVGYCEAIGEAMIPALLHPDGADGAEKRSLSDPPEVIGVYNGEAYVPHSWIRKALKEKRDLFVIDAMKIAAENGIKKSKGEIPDESDQPDDKADAAPEGQPLHGEEDETNPDHDGDDGPRSSFAERLRRWSFPRRR</sequence>
<comment type="caution">
    <text evidence="2">The sequence shown here is derived from an EMBL/GenBank/DDBJ whole genome shotgun (WGS) entry which is preliminary data.</text>
</comment>
<protein>
    <submittedName>
        <fullName evidence="2">Uncharacterized protein</fullName>
    </submittedName>
</protein>
<dbReference type="Proteomes" id="UP000298234">
    <property type="component" value="Unassembled WGS sequence"/>
</dbReference>
<feature type="compositionally biased region" description="Basic and acidic residues" evidence="1">
    <location>
        <begin position="125"/>
        <end position="143"/>
    </location>
</feature>
<dbReference type="EMBL" id="SNSQ01000092">
    <property type="protein sequence ID" value="TEU32945.1"/>
    <property type="molecule type" value="Genomic_DNA"/>
</dbReference>
<reference evidence="2 3" key="1">
    <citation type="submission" date="2019-03" db="EMBL/GenBank/DDBJ databases">
        <title>Burkholderia cepacia outbreak.</title>
        <authorList>
            <person name="Farzana R."/>
            <person name="Walsh T.R."/>
        </authorList>
    </citation>
    <scope>NUCLEOTIDE SEQUENCE [LARGE SCALE GENOMIC DNA]</scope>
    <source>
        <strain evidence="3">d13</strain>
    </source>
</reference>
<evidence type="ECO:0000313" key="3">
    <source>
        <dbReference type="Proteomes" id="UP000298234"/>
    </source>
</evidence>
<accession>A0AAX2RE12</accession>
<gene>
    <name evidence="2" type="ORF">E3D37_42005</name>
</gene>
<proteinExistence type="predicted"/>
<dbReference type="AlphaFoldDB" id="A0AAX2RE12"/>
<dbReference type="RefSeq" id="WP_134257790.1">
    <property type="nucleotide sequence ID" value="NZ_SNSG01000106.1"/>
</dbReference>
<name>A0AAX2RE12_BURCE</name>
<evidence type="ECO:0000256" key="1">
    <source>
        <dbReference type="SAM" id="MobiDB-lite"/>
    </source>
</evidence>
<organism evidence="2 3">
    <name type="scientific">Burkholderia cepacia</name>
    <name type="common">Pseudomonas cepacia</name>
    <dbReference type="NCBI Taxonomy" id="292"/>
    <lineage>
        <taxon>Bacteria</taxon>
        <taxon>Pseudomonadati</taxon>
        <taxon>Pseudomonadota</taxon>
        <taxon>Betaproteobacteria</taxon>
        <taxon>Burkholderiales</taxon>
        <taxon>Burkholderiaceae</taxon>
        <taxon>Burkholderia</taxon>
        <taxon>Burkholderia cepacia complex</taxon>
    </lineage>
</organism>